<dbReference type="AlphaFoldDB" id="A0A1H9C9U2"/>
<dbReference type="GO" id="GO:0007165">
    <property type="term" value="P:signal transduction"/>
    <property type="evidence" value="ECO:0007669"/>
    <property type="project" value="InterPro"/>
</dbReference>
<dbReference type="Gene3D" id="2.30.30.40">
    <property type="entry name" value="SH3 Domains"/>
    <property type="match status" value="1"/>
</dbReference>
<evidence type="ECO:0000259" key="1">
    <source>
        <dbReference type="PROSITE" id="PS50851"/>
    </source>
</evidence>
<evidence type="ECO:0000313" key="3">
    <source>
        <dbReference type="Proteomes" id="UP000182360"/>
    </source>
</evidence>
<feature type="domain" description="CheW-like" evidence="1">
    <location>
        <begin position="25"/>
        <end position="163"/>
    </location>
</feature>
<evidence type="ECO:0000313" key="2">
    <source>
        <dbReference type="EMBL" id="SEP97899.1"/>
    </source>
</evidence>
<dbReference type="STRING" id="163.SAMN04487775_106125"/>
<accession>A0A1H9C9U2</accession>
<dbReference type="Pfam" id="PF01584">
    <property type="entry name" value="CheW"/>
    <property type="match status" value="1"/>
</dbReference>
<name>A0A1H9C9U2_9SPIR</name>
<dbReference type="PANTHER" id="PTHR22617">
    <property type="entry name" value="CHEMOTAXIS SENSOR HISTIDINE KINASE-RELATED"/>
    <property type="match status" value="1"/>
</dbReference>
<dbReference type="SUPFAM" id="SSF50341">
    <property type="entry name" value="CheW-like"/>
    <property type="match status" value="1"/>
</dbReference>
<dbReference type="PROSITE" id="PS50851">
    <property type="entry name" value="CHEW"/>
    <property type="match status" value="1"/>
</dbReference>
<gene>
    <name evidence="2" type="ORF">SAMN04487977_10297</name>
</gene>
<organism evidence="2 3">
    <name type="scientific">Treponema bryantii</name>
    <dbReference type="NCBI Taxonomy" id="163"/>
    <lineage>
        <taxon>Bacteria</taxon>
        <taxon>Pseudomonadati</taxon>
        <taxon>Spirochaetota</taxon>
        <taxon>Spirochaetia</taxon>
        <taxon>Spirochaetales</taxon>
        <taxon>Treponemataceae</taxon>
        <taxon>Treponema</taxon>
    </lineage>
</organism>
<keyword evidence="3" id="KW-1185">Reference proteome</keyword>
<proteinExistence type="predicted"/>
<dbReference type="EMBL" id="FOFU01000002">
    <property type="protein sequence ID" value="SEP97899.1"/>
    <property type="molecule type" value="Genomic_DNA"/>
</dbReference>
<dbReference type="GO" id="GO:0005829">
    <property type="term" value="C:cytosol"/>
    <property type="evidence" value="ECO:0007669"/>
    <property type="project" value="TreeGrafter"/>
</dbReference>
<dbReference type="RefSeq" id="WP_074641080.1">
    <property type="nucleotide sequence ID" value="NZ_FOFU01000002.1"/>
</dbReference>
<dbReference type="Gene3D" id="2.40.50.180">
    <property type="entry name" value="CheA-289, Domain 4"/>
    <property type="match status" value="1"/>
</dbReference>
<sequence length="168" mass="18786">MSEEILSLIKSGKQEKTTEHKVEKKTTWLIFTIGNQADGNNQYAIPAEIVKEILRDATVFPLPFVPPYVNGVLNRYGDPYVVIDSAVLEGKEPQKSLLFIVMNDESHTCLRITDVKDFFTASEKDVVKFSEAELSDFYDGTLNINGQEVFVLNVQSIIEKVGKEIAAA</sequence>
<reference evidence="2 3" key="1">
    <citation type="submission" date="2016-10" db="EMBL/GenBank/DDBJ databases">
        <authorList>
            <person name="de Groot N.N."/>
        </authorList>
    </citation>
    <scope>NUCLEOTIDE SEQUENCE [LARGE SCALE GENOMIC DNA]</scope>
    <source>
        <strain evidence="2 3">B25</strain>
    </source>
</reference>
<dbReference type="PANTHER" id="PTHR22617:SF23">
    <property type="entry name" value="CHEMOTAXIS PROTEIN CHEW"/>
    <property type="match status" value="1"/>
</dbReference>
<dbReference type="InterPro" id="IPR039315">
    <property type="entry name" value="CheW"/>
</dbReference>
<dbReference type="Proteomes" id="UP000182360">
    <property type="component" value="Unassembled WGS sequence"/>
</dbReference>
<protein>
    <submittedName>
        <fullName evidence="2">Purine-binding chemotaxis protein CheW</fullName>
    </submittedName>
</protein>
<dbReference type="GO" id="GO:0006935">
    <property type="term" value="P:chemotaxis"/>
    <property type="evidence" value="ECO:0007669"/>
    <property type="project" value="InterPro"/>
</dbReference>
<dbReference type="OrthoDB" id="359895at2"/>
<dbReference type="InterPro" id="IPR036061">
    <property type="entry name" value="CheW-like_dom_sf"/>
</dbReference>
<dbReference type="InterPro" id="IPR002545">
    <property type="entry name" value="CheW-lke_dom"/>
</dbReference>